<dbReference type="GO" id="GO:0003677">
    <property type="term" value="F:DNA binding"/>
    <property type="evidence" value="ECO:0007669"/>
    <property type="project" value="UniProtKB-KW"/>
</dbReference>
<name>A0A3B0S579_9ZZZZ</name>
<dbReference type="InterPro" id="IPR015421">
    <property type="entry name" value="PyrdxlP-dep_Trfase_major"/>
</dbReference>
<dbReference type="Pfam" id="PF00155">
    <property type="entry name" value="Aminotran_1_2"/>
    <property type="match status" value="1"/>
</dbReference>
<evidence type="ECO:0000313" key="8">
    <source>
        <dbReference type="EMBL" id="VAW00028.1"/>
    </source>
</evidence>
<evidence type="ECO:0000259" key="7">
    <source>
        <dbReference type="PROSITE" id="PS50949"/>
    </source>
</evidence>
<evidence type="ECO:0000256" key="3">
    <source>
        <dbReference type="ARBA" id="ARBA00023015"/>
    </source>
</evidence>
<dbReference type="SMART" id="SM00345">
    <property type="entry name" value="HTH_GNTR"/>
    <property type="match status" value="1"/>
</dbReference>
<reference evidence="8" key="1">
    <citation type="submission" date="2018-06" db="EMBL/GenBank/DDBJ databases">
        <authorList>
            <person name="Zhirakovskaya E."/>
        </authorList>
    </citation>
    <scope>NUCLEOTIDE SEQUENCE</scope>
</reference>
<dbReference type="CDD" id="cd00609">
    <property type="entry name" value="AAT_like"/>
    <property type="match status" value="1"/>
</dbReference>
<dbReference type="InterPro" id="IPR036390">
    <property type="entry name" value="WH_DNA-bd_sf"/>
</dbReference>
<comment type="similarity">
    <text evidence="1">In the C-terminal section; belongs to the class-I pyridoxal-phosphate-dependent aminotransferase family.</text>
</comment>
<dbReference type="GO" id="GO:0030170">
    <property type="term" value="F:pyridoxal phosphate binding"/>
    <property type="evidence" value="ECO:0007669"/>
    <property type="project" value="InterPro"/>
</dbReference>
<dbReference type="AlphaFoldDB" id="A0A3B0S579"/>
<dbReference type="InterPro" id="IPR000524">
    <property type="entry name" value="Tscrpt_reg_HTH_GntR"/>
</dbReference>
<dbReference type="Gene3D" id="3.40.640.10">
    <property type="entry name" value="Type I PLP-dependent aspartate aminotransferase-like (Major domain)"/>
    <property type="match status" value="1"/>
</dbReference>
<feature type="compositionally biased region" description="Polar residues" evidence="6">
    <location>
        <begin position="83"/>
        <end position="92"/>
    </location>
</feature>
<dbReference type="CDD" id="cd07377">
    <property type="entry name" value="WHTH_GntR"/>
    <property type="match status" value="1"/>
</dbReference>
<keyword evidence="8" id="KW-0032">Aminotransferase</keyword>
<dbReference type="Gene3D" id="1.10.10.10">
    <property type="entry name" value="Winged helix-like DNA-binding domain superfamily/Winged helix DNA-binding domain"/>
    <property type="match status" value="1"/>
</dbReference>
<dbReference type="InterPro" id="IPR004839">
    <property type="entry name" value="Aminotransferase_I/II_large"/>
</dbReference>
<keyword evidence="8" id="KW-0808">Transferase</keyword>
<dbReference type="PANTHER" id="PTHR46577:SF1">
    <property type="entry name" value="HTH-TYPE TRANSCRIPTIONAL REGULATORY PROTEIN GABR"/>
    <property type="match status" value="1"/>
</dbReference>
<keyword evidence="2" id="KW-0663">Pyridoxal phosphate</keyword>
<keyword evidence="4" id="KW-0238">DNA-binding</keyword>
<proteinExistence type="inferred from homology"/>
<organism evidence="8">
    <name type="scientific">hydrothermal vent metagenome</name>
    <dbReference type="NCBI Taxonomy" id="652676"/>
    <lineage>
        <taxon>unclassified sequences</taxon>
        <taxon>metagenomes</taxon>
        <taxon>ecological metagenomes</taxon>
    </lineage>
</organism>
<gene>
    <name evidence="8" type="ORF">MNBD_ALPHA04-610</name>
</gene>
<keyword evidence="3" id="KW-0805">Transcription regulation</keyword>
<evidence type="ECO:0000256" key="6">
    <source>
        <dbReference type="SAM" id="MobiDB-lite"/>
    </source>
</evidence>
<protein>
    <submittedName>
        <fullName evidence="8">Transcriptional regulator, GntR family domain / Aspartate aminotransferase</fullName>
        <ecNumber evidence="8">2.6.1.1</ecNumber>
    </submittedName>
</protein>
<dbReference type="InterPro" id="IPR051446">
    <property type="entry name" value="HTH_trans_reg/aminotransferase"/>
</dbReference>
<dbReference type="SUPFAM" id="SSF53383">
    <property type="entry name" value="PLP-dependent transferases"/>
    <property type="match status" value="1"/>
</dbReference>
<evidence type="ECO:0000256" key="4">
    <source>
        <dbReference type="ARBA" id="ARBA00023125"/>
    </source>
</evidence>
<evidence type="ECO:0000256" key="1">
    <source>
        <dbReference type="ARBA" id="ARBA00005384"/>
    </source>
</evidence>
<dbReference type="EC" id="2.6.1.1" evidence="8"/>
<dbReference type="GO" id="GO:0003700">
    <property type="term" value="F:DNA-binding transcription factor activity"/>
    <property type="evidence" value="ECO:0007669"/>
    <property type="project" value="InterPro"/>
</dbReference>
<dbReference type="Pfam" id="PF00392">
    <property type="entry name" value="GntR"/>
    <property type="match status" value="1"/>
</dbReference>
<dbReference type="GO" id="GO:0004069">
    <property type="term" value="F:L-aspartate:2-oxoglutarate aminotransferase activity"/>
    <property type="evidence" value="ECO:0007669"/>
    <property type="project" value="UniProtKB-EC"/>
</dbReference>
<dbReference type="InterPro" id="IPR015424">
    <property type="entry name" value="PyrdxlP-dep_Trfase"/>
</dbReference>
<feature type="domain" description="HTH gntR-type" evidence="7">
    <location>
        <begin position="17"/>
        <end position="85"/>
    </location>
</feature>
<evidence type="ECO:0000256" key="5">
    <source>
        <dbReference type="ARBA" id="ARBA00023163"/>
    </source>
</evidence>
<evidence type="ECO:0000256" key="2">
    <source>
        <dbReference type="ARBA" id="ARBA00022898"/>
    </source>
</evidence>
<keyword evidence="5" id="KW-0804">Transcription</keyword>
<dbReference type="PANTHER" id="PTHR46577">
    <property type="entry name" value="HTH-TYPE TRANSCRIPTIONAL REGULATORY PROTEIN GABR"/>
    <property type="match status" value="1"/>
</dbReference>
<sequence length="494" mass="55005">MLRPWEFRVQIRKESPTPVYVQIVRAIIADIRRGRLGPGSAMPGTRAMAKSAGVNRKTILAVYDELIAQGWLVTDSTRGTFVSSDLPTQSPKSFAPTAKEPESEKTIADIHAPPSMLEIPKLSSTFGVLAFDDGTPDPRLVPTDLIARAFGRGLKRASRRMEFGYGDPRGNFSLRQSISTMLNIERGLSTTPNNICLTRGSQMAIYLCCQLMVRAGDTILVEELSYPPARISLQQAGAEIVAIPIDKKGLKTEEVEKICKKKTVRAIYLTPHHHFPTTVSLSSARRIKLIALANKYGFIIIEDDYDHEFHFVHRPLLPLASADQNAVIYIGSLSKLLSPGLRIGYIAAPTNFIDSAAAQIMMLDRQGNPAIELAVAEMIDEGEVRRHTRKSRKEYARRRDIFKSCLLETFGETLRFNVPDGGLAFWVQFKDRIDLTELESRSREKDVQFLSSHTYSATGKETRGLRLGFASLQPSELEEATHRLHSSFMSLAGC</sequence>
<accession>A0A3B0S579</accession>
<dbReference type="InterPro" id="IPR036388">
    <property type="entry name" value="WH-like_DNA-bd_sf"/>
</dbReference>
<dbReference type="EMBL" id="UOEF01000294">
    <property type="protein sequence ID" value="VAW00028.1"/>
    <property type="molecule type" value="Genomic_DNA"/>
</dbReference>
<feature type="region of interest" description="Disordered" evidence="6">
    <location>
        <begin position="83"/>
        <end position="105"/>
    </location>
</feature>
<dbReference type="PROSITE" id="PS50949">
    <property type="entry name" value="HTH_GNTR"/>
    <property type="match status" value="1"/>
</dbReference>
<dbReference type="SUPFAM" id="SSF46785">
    <property type="entry name" value="Winged helix' DNA-binding domain"/>
    <property type="match status" value="1"/>
</dbReference>